<comment type="catalytic activity">
    <reaction evidence="8">
        <text>kanamycin B + acetyl-CoA = N(6')-acetylkanamycin B + CoA + H(+)</text>
        <dbReference type="Rhea" id="RHEA:16449"/>
        <dbReference type="ChEBI" id="CHEBI:15378"/>
        <dbReference type="ChEBI" id="CHEBI:57287"/>
        <dbReference type="ChEBI" id="CHEBI:57288"/>
        <dbReference type="ChEBI" id="CHEBI:58390"/>
        <dbReference type="ChEBI" id="CHEBI:58549"/>
        <dbReference type="EC" id="2.3.1.82"/>
    </reaction>
</comment>
<evidence type="ECO:0000256" key="3">
    <source>
        <dbReference type="ARBA" id="ARBA00017677"/>
    </source>
</evidence>
<evidence type="ECO:0000256" key="2">
    <source>
        <dbReference type="ARBA" id="ARBA00012888"/>
    </source>
</evidence>
<evidence type="ECO:0000256" key="7">
    <source>
        <dbReference type="ARBA" id="ARBA00029660"/>
    </source>
</evidence>
<dbReference type="SUPFAM" id="SSF55729">
    <property type="entry name" value="Acyl-CoA N-acyltransferases (Nat)"/>
    <property type="match status" value="1"/>
</dbReference>
<dbReference type="RefSeq" id="WP_070907047.1">
    <property type="nucleotide sequence ID" value="NZ_MIKE01000022.1"/>
</dbReference>
<evidence type="ECO:0000256" key="6">
    <source>
        <dbReference type="ARBA" id="ARBA00023315"/>
    </source>
</evidence>
<evidence type="ECO:0000313" key="13">
    <source>
        <dbReference type="Proteomes" id="UP000198319"/>
    </source>
</evidence>
<dbReference type="PANTHER" id="PTHR43072">
    <property type="entry name" value="N-ACETYLTRANSFERASE"/>
    <property type="match status" value="1"/>
</dbReference>
<keyword evidence="4 10" id="KW-0808">Transferase</keyword>
<dbReference type="GO" id="GO:0047663">
    <property type="term" value="F:aminoglycoside 6'-N-acetyltransferase activity"/>
    <property type="evidence" value="ECO:0007669"/>
    <property type="project" value="UniProtKB-EC"/>
</dbReference>
<evidence type="ECO:0000256" key="5">
    <source>
        <dbReference type="ARBA" id="ARBA00023251"/>
    </source>
</evidence>
<comment type="subunit">
    <text evidence="1">Homodimer.</text>
</comment>
<name>A0A1S1J8A1_9FLAO</name>
<comment type="caution">
    <text evidence="10">The sequence shown here is derived from an EMBL/GenBank/DDBJ whole genome shotgun (WGS) entry which is preliminary data.</text>
</comment>
<sequence length="145" mass="16599">MNIEVISSQNLKQLVELVLELWNDCSFDEEVESYKAIIDSENEICYVVKDQEDYIAFVHLSTRNDYVEGAEDLPVAYIEAIYVKPAYQKQGIARRLTKVAENWAKQKGLKQIASDTDLGNSASIDFHQKTGFTEVERIVCFIKNL</sequence>
<keyword evidence="5" id="KW-0046">Antibiotic resistance</keyword>
<dbReference type="AlphaFoldDB" id="A0A1S1J8A1"/>
<dbReference type="PIRSF" id="PIRSF000452">
    <property type="entry name" value="6-N-acetyltransf"/>
    <property type="match status" value="1"/>
</dbReference>
<organism evidence="10 12">
    <name type="scientific">Flavobacterium tructae</name>
    <dbReference type="NCBI Taxonomy" id="1114873"/>
    <lineage>
        <taxon>Bacteria</taxon>
        <taxon>Pseudomonadati</taxon>
        <taxon>Bacteroidota</taxon>
        <taxon>Flavobacteriia</taxon>
        <taxon>Flavobacteriales</taxon>
        <taxon>Flavobacteriaceae</taxon>
        <taxon>Flavobacterium</taxon>
    </lineage>
</organism>
<dbReference type="Gene3D" id="3.40.630.30">
    <property type="match status" value="1"/>
</dbReference>
<keyword evidence="13" id="KW-1185">Reference proteome</keyword>
<evidence type="ECO:0000256" key="8">
    <source>
        <dbReference type="ARBA" id="ARBA00048923"/>
    </source>
</evidence>
<dbReference type="Proteomes" id="UP000198319">
    <property type="component" value="Unassembled WGS sequence"/>
</dbReference>
<accession>A0A1S1J8A1</accession>
<evidence type="ECO:0000313" key="10">
    <source>
        <dbReference type="EMBL" id="OHT45794.1"/>
    </source>
</evidence>
<dbReference type="EMBL" id="MIKE01000022">
    <property type="protein sequence ID" value="OHT45794.1"/>
    <property type="molecule type" value="Genomic_DNA"/>
</dbReference>
<evidence type="ECO:0000313" key="12">
    <source>
        <dbReference type="Proteomes" id="UP000180252"/>
    </source>
</evidence>
<evidence type="ECO:0000256" key="1">
    <source>
        <dbReference type="ARBA" id="ARBA00011738"/>
    </source>
</evidence>
<dbReference type="STRING" id="1278819.BHE19_08165"/>
<keyword evidence="6" id="KW-0012">Acyltransferase</keyword>
<dbReference type="CDD" id="cd04301">
    <property type="entry name" value="NAT_SF"/>
    <property type="match status" value="1"/>
</dbReference>
<gene>
    <name evidence="11" type="ORF">B0A71_17450</name>
    <name evidence="10" type="ORF">BHE19_08165</name>
</gene>
<dbReference type="EC" id="2.3.1.82" evidence="2"/>
<reference evidence="10" key="2">
    <citation type="submission" date="2016-09" db="EMBL/GenBank/DDBJ databases">
        <authorList>
            <person name="Capua I."/>
            <person name="De Benedictis P."/>
            <person name="Joannis T."/>
            <person name="Lombin L.H."/>
            <person name="Cattoli G."/>
        </authorList>
    </citation>
    <scope>NUCLEOTIDE SEQUENCE [LARGE SCALE GENOMIC DNA]</scope>
    <source>
        <strain evidence="10">MSU</strain>
    </source>
</reference>
<evidence type="ECO:0000256" key="4">
    <source>
        <dbReference type="ARBA" id="ARBA00022679"/>
    </source>
</evidence>
<dbReference type="OrthoDB" id="7356080at2"/>
<reference evidence="12" key="1">
    <citation type="submission" date="2016-09" db="EMBL/GenBank/DDBJ databases">
        <authorList>
            <person name="Chen S."/>
            <person name="Walker E."/>
        </authorList>
    </citation>
    <scope>NUCLEOTIDE SEQUENCE [LARGE SCALE GENOMIC DNA]</scope>
    <source>
        <strain evidence="12">MSU</strain>
    </source>
</reference>
<feature type="domain" description="N-acetyltransferase" evidence="9">
    <location>
        <begin position="1"/>
        <end position="145"/>
    </location>
</feature>
<dbReference type="EMBL" id="MUHG01000026">
    <property type="protein sequence ID" value="OXB17055.1"/>
    <property type="molecule type" value="Genomic_DNA"/>
</dbReference>
<dbReference type="PROSITE" id="PS51186">
    <property type="entry name" value="GNAT"/>
    <property type="match status" value="1"/>
</dbReference>
<dbReference type="InterPro" id="IPR016181">
    <property type="entry name" value="Acyl_CoA_acyltransferase"/>
</dbReference>
<proteinExistence type="predicted"/>
<dbReference type="GO" id="GO:0046677">
    <property type="term" value="P:response to antibiotic"/>
    <property type="evidence" value="ECO:0007669"/>
    <property type="project" value="UniProtKB-KW"/>
</dbReference>
<dbReference type="Proteomes" id="UP000180252">
    <property type="component" value="Unassembled WGS sequence"/>
</dbReference>
<protein>
    <recommendedName>
        <fullName evidence="3">Aminoglycoside N(6')-acetyltransferase type 1</fullName>
        <ecNumber evidence="2">2.3.1.82</ecNumber>
    </recommendedName>
    <alternativeName>
        <fullName evidence="7">Aminoglycoside resistance protein</fullName>
    </alternativeName>
</protein>
<dbReference type="NCBIfam" id="NF043067">
    <property type="entry name" value="AAC_6p_group_E"/>
    <property type="match status" value="1"/>
</dbReference>
<dbReference type="Pfam" id="PF00583">
    <property type="entry name" value="Acetyltransf_1"/>
    <property type="match status" value="1"/>
</dbReference>
<evidence type="ECO:0000313" key="11">
    <source>
        <dbReference type="EMBL" id="OXB17055.1"/>
    </source>
</evidence>
<dbReference type="InterPro" id="IPR024170">
    <property type="entry name" value="Aminoglycoside_N6-AcTrfrase"/>
</dbReference>
<reference evidence="11 13" key="3">
    <citation type="submission" date="2016-11" db="EMBL/GenBank/DDBJ databases">
        <title>Whole genomes of Flavobacteriaceae.</title>
        <authorList>
            <person name="Stine C."/>
            <person name="Li C."/>
            <person name="Tadesse D."/>
        </authorList>
    </citation>
    <scope>NUCLEOTIDE SEQUENCE [LARGE SCALE GENOMIC DNA]</scope>
    <source>
        <strain evidence="11 13">ATCC BAA-2541</strain>
    </source>
</reference>
<evidence type="ECO:0000259" key="9">
    <source>
        <dbReference type="PROSITE" id="PS51186"/>
    </source>
</evidence>
<dbReference type="InterPro" id="IPR000182">
    <property type="entry name" value="GNAT_dom"/>
</dbReference>